<dbReference type="Pfam" id="PF13193">
    <property type="entry name" value="AMP-binding_C"/>
    <property type="match status" value="1"/>
</dbReference>
<feature type="domain" description="AMP-binding enzyme C-terminal" evidence="3">
    <location>
        <begin position="280"/>
        <end position="355"/>
    </location>
</feature>
<evidence type="ECO:0008006" key="6">
    <source>
        <dbReference type="Google" id="ProtNLM"/>
    </source>
</evidence>
<reference evidence="4" key="1">
    <citation type="submission" date="2022-01" db="EMBL/GenBank/DDBJ databases">
        <authorList>
            <person name="King R."/>
        </authorList>
    </citation>
    <scope>NUCLEOTIDE SEQUENCE</scope>
</reference>
<dbReference type="OrthoDB" id="2962993at2759"/>
<organism evidence="4 5">
    <name type="scientific">Ceutorhynchus assimilis</name>
    <name type="common">cabbage seed weevil</name>
    <dbReference type="NCBI Taxonomy" id="467358"/>
    <lineage>
        <taxon>Eukaryota</taxon>
        <taxon>Metazoa</taxon>
        <taxon>Ecdysozoa</taxon>
        <taxon>Arthropoda</taxon>
        <taxon>Hexapoda</taxon>
        <taxon>Insecta</taxon>
        <taxon>Pterygota</taxon>
        <taxon>Neoptera</taxon>
        <taxon>Endopterygota</taxon>
        <taxon>Coleoptera</taxon>
        <taxon>Polyphaga</taxon>
        <taxon>Cucujiformia</taxon>
        <taxon>Curculionidae</taxon>
        <taxon>Ceutorhynchinae</taxon>
        <taxon>Ceutorhynchus</taxon>
    </lineage>
</organism>
<dbReference type="Pfam" id="PF00501">
    <property type="entry name" value="AMP-binding"/>
    <property type="match status" value="1"/>
</dbReference>
<evidence type="ECO:0000313" key="4">
    <source>
        <dbReference type="EMBL" id="CAG9772004.1"/>
    </source>
</evidence>
<feature type="domain" description="AMP-dependent synthetase/ligase" evidence="2">
    <location>
        <begin position="18"/>
        <end position="232"/>
    </location>
</feature>
<dbReference type="PANTHER" id="PTHR43201">
    <property type="entry name" value="ACYL-COA SYNTHETASE"/>
    <property type="match status" value="1"/>
</dbReference>
<comment type="similarity">
    <text evidence="1">Belongs to the ATP-dependent AMP-binding enzyme family.</text>
</comment>
<evidence type="ECO:0000313" key="5">
    <source>
        <dbReference type="Proteomes" id="UP001152799"/>
    </source>
</evidence>
<gene>
    <name evidence="4" type="ORF">CEUTPL_LOCUS12426</name>
</gene>
<evidence type="ECO:0000256" key="1">
    <source>
        <dbReference type="ARBA" id="ARBA00006432"/>
    </source>
</evidence>
<dbReference type="GO" id="GO:0006631">
    <property type="term" value="P:fatty acid metabolic process"/>
    <property type="evidence" value="ECO:0007669"/>
    <property type="project" value="TreeGrafter"/>
</dbReference>
<dbReference type="InterPro" id="IPR025110">
    <property type="entry name" value="AMP-bd_C"/>
</dbReference>
<dbReference type="SUPFAM" id="SSF56801">
    <property type="entry name" value="Acetyl-CoA synthetase-like"/>
    <property type="match status" value="1"/>
</dbReference>
<dbReference type="GO" id="GO:0031956">
    <property type="term" value="F:medium-chain fatty acid-CoA ligase activity"/>
    <property type="evidence" value="ECO:0007669"/>
    <property type="project" value="TreeGrafter"/>
</dbReference>
<dbReference type="InterPro" id="IPR042099">
    <property type="entry name" value="ANL_N_sf"/>
</dbReference>
<name>A0A9N9QMP5_9CUCU</name>
<dbReference type="Proteomes" id="UP001152799">
    <property type="component" value="Chromosome 7"/>
</dbReference>
<dbReference type="Gene3D" id="3.30.300.30">
    <property type="match status" value="1"/>
</dbReference>
<keyword evidence="5" id="KW-1185">Reference proteome</keyword>
<proteinExistence type="inferred from homology"/>
<dbReference type="InterPro" id="IPR045851">
    <property type="entry name" value="AMP-bd_C_sf"/>
</dbReference>
<dbReference type="InterPro" id="IPR000873">
    <property type="entry name" value="AMP-dep_synth/lig_dom"/>
</dbReference>
<dbReference type="PANTHER" id="PTHR43201:SF8">
    <property type="entry name" value="ACYL-COA SYNTHETASE FAMILY MEMBER 3"/>
    <property type="match status" value="1"/>
</dbReference>
<dbReference type="EMBL" id="OU892283">
    <property type="protein sequence ID" value="CAG9772004.1"/>
    <property type="molecule type" value="Genomic_DNA"/>
</dbReference>
<dbReference type="AlphaFoldDB" id="A0A9N9QMP5"/>
<evidence type="ECO:0000259" key="2">
    <source>
        <dbReference type="Pfam" id="PF00501"/>
    </source>
</evidence>
<evidence type="ECO:0000259" key="3">
    <source>
        <dbReference type="Pfam" id="PF13193"/>
    </source>
</evidence>
<accession>A0A9N9QMP5</accession>
<protein>
    <recommendedName>
        <fullName evidence="6">Acyl-CoA synthetase</fullName>
    </recommendedName>
</protein>
<sequence length="358" mass="39801">MNNKSLVSTTGKFYNDATSGTTGKPKGVILTHENISTQVEILTKAWKWNENDTILHTLPLHHVHGIINALFCPLSIGATTIMMPKFNSKETWQHLLSGQVTVFMAVPTIYAKLIDSSDSVKKKLTAVRLMVSGSAPLPVPLYNKWLEITGHRLLERYGMTEIGMCLSNLYDSDREPGYVGLPLPSVTVAIANDNGEILLQCSNINGEITVTNNQPITGELLVKGDSVFKEYYNKPTSQEFQNGWFKTGDICQYINNKFRMLGRKSADIIKSGGYKISALQIETILVEHPSVKECVVFGLTDDVYGERVTAVIVPTTTGQLTLQELKAWATDKMPKYWIPSLLKVVEEIPKNAMGKRHL</sequence>
<dbReference type="Gene3D" id="3.40.50.12780">
    <property type="entry name" value="N-terminal domain of ligase-like"/>
    <property type="match status" value="1"/>
</dbReference>